<name>A0A938B2Y9_UNCTE</name>
<dbReference type="Pfam" id="PF06980">
    <property type="entry name" value="DUF1302"/>
    <property type="match status" value="1"/>
</dbReference>
<reference evidence="1" key="1">
    <citation type="submission" date="2019-03" db="EMBL/GenBank/DDBJ databases">
        <title>Lake Tanganyika Metagenome-Assembled Genomes (MAGs).</title>
        <authorList>
            <person name="Tran P."/>
        </authorList>
    </citation>
    <scope>NUCLEOTIDE SEQUENCE</scope>
    <source>
        <strain evidence="1">K_DeepCast_65m_m2_066</strain>
    </source>
</reference>
<evidence type="ECO:0000313" key="2">
    <source>
        <dbReference type="Proteomes" id="UP000712673"/>
    </source>
</evidence>
<sequence>MSAVSKWLTRISPARGPLRMAFTLLCLVGPITGVHALEALSPPDWLQALRLRGRLKEEVAYRLHDPGALSKLRTIAWLDAKYTISEAVHLRLEGRGWWDGVFEATGRYPRAVERDQETEFSLRQALLAISTDSLDVRLGRQQIVWGEALGTFITDIVNPRDLREFVLPEFTELRIPL</sequence>
<proteinExistence type="predicted"/>
<organism evidence="1 2">
    <name type="scientific">Tectimicrobiota bacterium</name>
    <dbReference type="NCBI Taxonomy" id="2528274"/>
    <lineage>
        <taxon>Bacteria</taxon>
        <taxon>Pseudomonadati</taxon>
        <taxon>Nitrospinota/Tectimicrobiota group</taxon>
        <taxon>Candidatus Tectimicrobiota</taxon>
    </lineage>
</organism>
<dbReference type="Proteomes" id="UP000712673">
    <property type="component" value="Unassembled WGS sequence"/>
</dbReference>
<dbReference type="EMBL" id="VGLS01000392">
    <property type="protein sequence ID" value="MBM3224731.1"/>
    <property type="molecule type" value="Genomic_DNA"/>
</dbReference>
<dbReference type="AlphaFoldDB" id="A0A938B2Y9"/>
<comment type="caution">
    <text evidence="1">The sequence shown here is derived from an EMBL/GenBank/DDBJ whole genome shotgun (WGS) entry which is preliminary data.</text>
</comment>
<gene>
    <name evidence="1" type="ORF">FJZ47_13125</name>
</gene>
<dbReference type="InterPro" id="IPR010727">
    <property type="entry name" value="DUF1302"/>
</dbReference>
<accession>A0A938B2Y9</accession>
<protein>
    <submittedName>
        <fullName evidence="1">DUF1302 domain-containing protein</fullName>
    </submittedName>
</protein>
<evidence type="ECO:0000313" key="1">
    <source>
        <dbReference type="EMBL" id="MBM3224731.1"/>
    </source>
</evidence>